<feature type="transmembrane region" description="Helical" evidence="1">
    <location>
        <begin position="26"/>
        <end position="43"/>
    </location>
</feature>
<evidence type="ECO:0000256" key="1">
    <source>
        <dbReference type="SAM" id="Phobius"/>
    </source>
</evidence>
<sequence>MLNLGTIATIAAIAAAKDADTLNTLALALAVIAFVCQLIIYGIQTWQHDGQSQQENRLTLEKLAEACTQIDAACKVIQAQHTKFLLLKHSSSQELRSETGLYSVSASETLD</sequence>
<dbReference type="RefSeq" id="WP_344935559.1">
    <property type="nucleotide sequence ID" value="NZ_BAAAZR010000002.1"/>
</dbReference>
<protein>
    <submittedName>
        <fullName evidence="2">Uncharacterized protein</fullName>
    </submittedName>
</protein>
<comment type="caution">
    <text evidence="2">The sequence shown here is derived from an EMBL/GenBank/DDBJ whole genome shotgun (WGS) entry which is preliminary data.</text>
</comment>
<keyword evidence="1" id="KW-0812">Transmembrane</keyword>
<organism evidence="2 3">
    <name type="scientific">Sphaerisporangium flaviroseum</name>
    <dbReference type="NCBI Taxonomy" id="509199"/>
    <lineage>
        <taxon>Bacteria</taxon>
        <taxon>Bacillati</taxon>
        <taxon>Actinomycetota</taxon>
        <taxon>Actinomycetes</taxon>
        <taxon>Streptosporangiales</taxon>
        <taxon>Streptosporangiaceae</taxon>
        <taxon>Sphaerisporangium</taxon>
    </lineage>
</organism>
<reference evidence="3" key="1">
    <citation type="journal article" date="2019" name="Int. J. Syst. Evol. Microbiol.">
        <title>The Global Catalogue of Microorganisms (GCM) 10K type strain sequencing project: providing services to taxonomists for standard genome sequencing and annotation.</title>
        <authorList>
            <consortium name="The Broad Institute Genomics Platform"/>
            <consortium name="The Broad Institute Genome Sequencing Center for Infectious Disease"/>
            <person name="Wu L."/>
            <person name="Ma J."/>
        </authorList>
    </citation>
    <scope>NUCLEOTIDE SEQUENCE [LARGE SCALE GENOMIC DNA]</scope>
    <source>
        <strain evidence="3">JCM 16908</strain>
    </source>
</reference>
<keyword evidence="1" id="KW-0472">Membrane</keyword>
<accession>A0ABP7HR27</accession>
<gene>
    <name evidence="2" type="ORF">GCM10022226_13310</name>
</gene>
<name>A0ABP7HR27_9ACTN</name>
<dbReference type="EMBL" id="BAAAZR010000002">
    <property type="protein sequence ID" value="GAA3795284.1"/>
    <property type="molecule type" value="Genomic_DNA"/>
</dbReference>
<keyword evidence="3" id="KW-1185">Reference proteome</keyword>
<proteinExistence type="predicted"/>
<evidence type="ECO:0000313" key="2">
    <source>
        <dbReference type="EMBL" id="GAA3795284.1"/>
    </source>
</evidence>
<dbReference type="Proteomes" id="UP001500888">
    <property type="component" value="Unassembled WGS sequence"/>
</dbReference>
<keyword evidence="1" id="KW-1133">Transmembrane helix</keyword>
<evidence type="ECO:0000313" key="3">
    <source>
        <dbReference type="Proteomes" id="UP001500888"/>
    </source>
</evidence>